<keyword evidence="5" id="KW-1185">Reference proteome</keyword>
<comment type="caution">
    <text evidence="4">The sequence shown here is derived from an EMBL/GenBank/DDBJ whole genome shotgun (WGS) entry which is preliminary data.</text>
</comment>
<dbReference type="PANTHER" id="PTHR43420">
    <property type="entry name" value="ACETYLTRANSFERASE"/>
    <property type="match status" value="1"/>
</dbReference>
<sequence>MEIRTLHLNDALSIRKLRLEALLDSPEAFGSSYEEEREYPLKKFKDRLESGCTLGAFLHEELVGMVTVIQETRNKTKHKANIFGMYVSPAQRGQGIGKNLMIEAIKQAKTLKGIEQIHLTVVTSNDAAKHLYLSLGFEIYGREKHALKIGDSYLDEEHMYLFL</sequence>
<dbReference type="RefSeq" id="WP_104849441.1">
    <property type="nucleotide sequence ID" value="NZ_PKOZ01000005.1"/>
</dbReference>
<evidence type="ECO:0000313" key="5">
    <source>
        <dbReference type="Proteomes" id="UP000239663"/>
    </source>
</evidence>
<dbReference type="CDD" id="cd04301">
    <property type="entry name" value="NAT_SF"/>
    <property type="match status" value="1"/>
</dbReference>
<protein>
    <submittedName>
        <fullName evidence="4">GNAT family N-acetyltransferase</fullName>
    </submittedName>
</protein>
<gene>
    <name evidence="4" type="ORF">CYL18_10375</name>
</gene>
<dbReference type="PROSITE" id="PS51186">
    <property type="entry name" value="GNAT"/>
    <property type="match status" value="1"/>
</dbReference>
<dbReference type="Pfam" id="PF00583">
    <property type="entry name" value="Acetyltransf_1"/>
    <property type="match status" value="1"/>
</dbReference>
<dbReference type="EMBL" id="PKOZ01000005">
    <property type="protein sequence ID" value="PQD95181.1"/>
    <property type="molecule type" value="Genomic_DNA"/>
</dbReference>
<dbReference type="InterPro" id="IPR050680">
    <property type="entry name" value="YpeA/RimI_acetyltransf"/>
</dbReference>
<reference evidence="4 5" key="1">
    <citation type="submission" date="2017-12" db="EMBL/GenBank/DDBJ databases">
        <title>Taxonomic description and draft genome of Pradoshia cofamensis Gen. nov., sp. nov., a thermotolerant bacillale isolated from anterior gut of earthworm Eisenia fetida.</title>
        <authorList>
            <person name="Saha T."/>
            <person name="Chakraborty R."/>
        </authorList>
    </citation>
    <scope>NUCLEOTIDE SEQUENCE [LARGE SCALE GENOMIC DNA]</scope>
    <source>
        <strain evidence="4 5">EAG3</strain>
    </source>
</reference>
<dbReference type="InterPro" id="IPR016181">
    <property type="entry name" value="Acyl_CoA_acyltransferase"/>
</dbReference>
<dbReference type="Gene3D" id="3.40.630.30">
    <property type="match status" value="1"/>
</dbReference>
<dbReference type="InterPro" id="IPR000182">
    <property type="entry name" value="GNAT_dom"/>
</dbReference>
<dbReference type="OrthoDB" id="9799092at2"/>
<evidence type="ECO:0000259" key="3">
    <source>
        <dbReference type="PROSITE" id="PS51186"/>
    </source>
</evidence>
<keyword evidence="1 4" id="KW-0808">Transferase</keyword>
<evidence type="ECO:0000256" key="2">
    <source>
        <dbReference type="ARBA" id="ARBA00023315"/>
    </source>
</evidence>
<evidence type="ECO:0000256" key="1">
    <source>
        <dbReference type="ARBA" id="ARBA00022679"/>
    </source>
</evidence>
<dbReference type="GO" id="GO:0016747">
    <property type="term" value="F:acyltransferase activity, transferring groups other than amino-acyl groups"/>
    <property type="evidence" value="ECO:0007669"/>
    <property type="project" value="InterPro"/>
</dbReference>
<organism evidence="4 5">
    <name type="scientific">Pradoshia eiseniae</name>
    <dbReference type="NCBI Taxonomy" id="2064768"/>
    <lineage>
        <taxon>Bacteria</taxon>
        <taxon>Bacillati</taxon>
        <taxon>Bacillota</taxon>
        <taxon>Bacilli</taxon>
        <taxon>Bacillales</taxon>
        <taxon>Bacillaceae</taxon>
        <taxon>Pradoshia</taxon>
    </lineage>
</organism>
<name>A0A2S7MZC8_9BACI</name>
<keyword evidence="2" id="KW-0012">Acyltransferase</keyword>
<evidence type="ECO:0000313" key="4">
    <source>
        <dbReference type="EMBL" id="PQD95181.1"/>
    </source>
</evidence>
<feature type="domain" description="N-acetyltransferase" evidence="3">
    <location>
        <begin position="1"/>
        <end position="160"/>
    </location>
</feature>
<dbReference type="Proteomes" id="UP000239663">
    <property type="component" value="Unassembled WGS sequence"/>
</dbReference>
<accession>A0A2S7MZC8</accession>
<dbReference type="AlphaFoldDB" id="A0A2S7MZC8"/>
<proteinExistence type="predicted"/>
<dbReference type="SUPFAM" id="SSF55729">
    <property type="entry name" value="Acyl-CoA N-acyltransferases (Nat)"/>
    <property type="match status" value="1"/>
</dbReference>